<protein>
    <submittedName>
        <fullName evidence="1">Uncharacterized protein</fullName>
    </submittedName>
</protein>
<dbReference type="Proteomes" id="UP000002729">
    <property type="component" value="Unassembled WGS sequence"/>
</dbReference>
<dbReference type="GeneID" id="20226164"/>
<name>F0YKN6_AURAN</name>
<evidence type="ECO:0000313" key="1">
    <source>
        <dbReference type="EMBL" id="EGB04265.1"/>
    </source>
</evidence>
<dbReference type="AlphaFoldDB" id="F0YKN6"/>
<proteinExistence type="predicted"/>
<dbReference type="RefSeq" id="XP_009040975.1">
    <property type="nucleotide sequence ID" value="XM_009042727.1"/>
</dbReference>
<dbReference type="KEGG" id="aaf:AURANDRAFT_67290"/>
<evidence type="ECO:0000313" key="2">
    <source>
        <dbReference type="Proteomes" id="UP000002729"/>
    </source>
</evidence>
<reference evidence="1 2" key="1">
    <citation type="journal article" date="2011" name="Proc. Natl. Acad. Sci. U.S.A.">
        <title>Niche of harmful alga Aureococcus anophagefferens revealed through ecogenomics.</title>
        <authorList>
            <person name="Gobler C.J."/>
            <person name="Berry D.L."/>
            <person name="Dyhrman S.T."/>
            <person name="Wilhelm S.W."/>
            <person name="Salamov A."/>
            <person name="Lobanov A.V."/>
            <person name="Zhang Y."/>
            <person name="Collier J.L."/>
            <person name="Wurch L.L."/>
            <person name="Kustka A.B."/>
            <person name="Dill B.D."/>
            <person name="Shah M."/>
            <person name="VerBerkmoes N.C."/>
            <person name="Kuo A."/>
            <person name="Terry A."/>
            <person name="Pangilinan J."/>
            <person name="Lindquist E.A."/>
            <person name="Lucas S."/>
            <person name="Paulsen I.T."/>
            <person name="Hattenrath-Lehmann T.K."/>
            <person name="Talmage S.C."/>
            <person name="Walker E.A."/>
            <person name="Koch F."/>
            <person name="Burson A.M."/>
            <person name="Marcoval M.A."/>
            <person name="Tang Y.Z."/>
            <person name="Lecleir G.R."/>
            <person name="Coyne K.J."/>
            <person name="Berg G.M."/>
            <person name="Bertrand E.M."/>
            <person name="Saito M.A."/>
            <person name="Gladyshev V.N."/>
            <person name="Grigoriev I.V."/>
        </authorList>
    </citation>
    <scope>NUCLEOTIDE SEQUENCE [LARGE SCALE GENOMIC DNA]</scope>
    <source>
        <strain evidence="2">CCMP 1984</strain>
    </source>
</reference>
<keyword evidence="2" id="KW-1185">Reference proteome</keyword>
<dbReference type="EMBL" id="GL833153">
    <property type="protein sequence ID" value="EGB04265.1"/>
    <property type="molecule type" value="Genomic_DNA"/>
</dbReference>
<sequence>MRHGLTKFSQEDEVRGNLRLARKVAPRGERENELNIITISNQTKTTPKHNTKHSNMPSKTISMKGVKLVGKARTNDGQTASTVCYPQLNSTRTAQDFWVQCQHFLYPLEDQTRIGYWKNLMWLRHARAISTILEKNVLVAQRD</sequence>
<organism evidence="2">
    <name type="scientific">Aureococcus anophagefferens</name>
    <name type="common">Harmful bloom alga</name>
    <dbReference type="NCBI Taxonomy" id="44056"/>
    <lineage>
        <taxon>Eukaryota</taxon>
        <taxon>Sar</taxon>
        <taxon>Stramenopiles</taxon>
        <taxon>Ochrophyta</taxon>
        <taxon>Pelagophyceae</taxon>
        <taxon>Pelagomonadales</taxon>
        <taxon>Pelagomonadaceae</taxon>
        <taxon>Aureococcus</taxon>
    </lineage>
</organism>
<accession>F0YKN6</accession>
<gene>
    <name evidence="1" type="ORF">AURANDRAFT_67290</name>
</gene>
<dbReference type="InParanoid" id="F0YKN6"/>